<dbReference type="GO" id="GO:0016020">
    <property type="term" value="C:membrane"/>
    <property type="evidence" value="ECO:0007669"/>
    <property type="project" value="TreeGrafter"/>
</dbReference>
<dbReference type="InterPro" id="IPR029058">
    <property type="entry name" value="AB_hydrolase_fold"/>
</dbReference>
<proteinExistence type="predicted"/>
<protein>
    <recommendedName>
        <fullName evidence="1">AB hydrolase-1 domain-containing protein</fullName>
    </recommendedName>
</protein>
<organism evidence="2 3">
    <name type="scientific">SAR86 cluster bacterium</name>
    <dbReference type="NCBI Taxonomy" id="2030880"/>
    <lineage>
        <taxon>Bacteria</taxon>
        <taxon>Pseudomonadati</taxon>
        <taxon>Pseudomonadota</taxon>
        <taxon>Gammaproteobacteria</taxon>
        <taxon>SAR86 cluster</taxon>
    </lineage>
</organism>
<dbReference type="GO" id="GO:0046464">
    <property type="term" value="P:acylglycerol catabolic process"/>
    <property type="evidence" value="ECO:0007669"/>
    <property type="project" value="TreeGrafter"/>
</dbReference>
<dbReference type="PRINTS" id="PR00111">
    <property type="entry name" value="ABHYDROLASE"/>
</dbReference>
<dbReference type="Proteomes" id="UP000218767">
    <property type="component" value="Unassembled WGS sequence"/>
</dbReference>
<evidence type="ECO:0000259" key="1">
    <source>
        <dbReference type="Pfam" id="PF00561"/>
    </source>
</evidence>
<dbReference type="Gene3D" id="3.40.50.1820">
    <property type="entry name" value="alpha/beta hydrolase"/>
    <property type="match status" value="1"/>
</dbReference>
<accession>A0A2A4WYN1</accession>
<gene>
    <name evidence="2" type="ORF">COB20_14155</name>
</gene>
<reference evidence="3" key="1">
    <citation type="submission" date="2017-08" db="EMBL/GenBank/DDBJ databases">
        <title>A dynamic microbial community with high functional redundancy inhabits the cold, oxic subseafloor aquifer.</title>
        <authorList>
            <person name="Tully B.J."/>
            <person name="Wheat C.G."/>
            <person name="Glazer B.T."/>
            <person name="Huber J.A."/>
        </authorList>
    </citation>
    <scope>NUCLEOTIDE SEQUENCE [LARGE SCALE GENOMIC DNA]</scope>
</reference>
<dbReference type="PRINTS" id="PR00412">
    <property type="entry name" value="EPOXHYDRLASE"/>
</dbReference>
<dbReference type="PANTHER" id="PTHR43798:SF33">
    <property type="entry name" value="HYDROLASE, PUTATIVE (AFU_ORTHOLOGUE AFUA_2G14860)-RELATED"/>
    <property type="match status" value="1"/>
</dbReference>
<dbReference type="InterPro" id="IPR050266">
    <property type="entry name" value="AB_hydrolase_sf"/>
</dbReference>
<evidence type="ECO:0000313" key="2">
    <source>
        <dbReference type="EMBL" id="PCI74925.1"/>
    </source>
</evidence>
<comment type="caution">
    <text evidence="2">The sequence shown here is derived from an EMBL/GenBank/DDBJ whole genome shotgun (WGS) entry which is preliminary data.</text>
</comment>
<feature type="domain" description="AB hydrolase-1" evidence="1">
    <location>
        <begin position="113"/>
        <end position="210"/>
    </location>
</feature>
<dbReference type="AlphaFoldDB" id="A0A2A4WYN1"/>
<dbReference type="GO" id="GO:0047372">
    <property type="term" value="F:monoacylglycerol lipase activity"/>
    <property type="evidence" value="ECO:0007669"/>
    <property type="project" value="TreeGrafter"/>
</dbReference>
<dbReference type="SUPFAM" id="SSF53474">
    <property type="entry name" value="alpha/beta-Hydrolases"/>
    <property type="match status" value="1"/>
</dbReference>
<sequence length="361" mass="40437">MLSVLLLFSSPFAWLQTSLSEHGEFMKNLNCPSVALAWTALLSLFTISFAGVASAQSGPPSTAPSDWGPMSISLEEFEYPYPVEYMNFSVYGEEARIAYMDVAPTGPANGRSVILHHGGLYYGWYWSEQIKALAEEGYRVVVKDRLGWGKSSKPIIPYSISLWASNTARLMDHLEIEQAAIIGHSIGGQMVTRFAFLYPERISHLVTVNQVGLIDRRAGREFRPLTGEIDANPDMIEVYSSLLRWASNNYTTWQPEFIEHMRIRYGQRLSGDWPRLAYVSQLTNHMRAMDTVVNDRQHIQTKTLVLGGVDDYPSFAEEARQAADAFPNGEVFLIPGVGHNPHEEVPDVVSAELIRFLDSGN</sequence>
<dbReference type="Pfam" id="PF00561">
    <property type="entry name" value="Abhydrolase_1"/>
    <property type="match status" value="1"/>
</dbReference>
<name>A0A2A4WYN1_9GAMM</name>
<dbReference type="InterPro" id="IPR000073">
    <property type="entry name" value="AB_hydrolase_1"/>
</dbReference>
<evidence type="ECO:0000313" key="3">
    <source>
        <dbReference type="Proteomes" id="UP000218767"/>
    </source>
</evidence>
<dbReference type="InterPro" id="IPR000639">
    <property type="entry name" value="Epox_hydrolase-like"/>
</dbReference>
<dbReference type="EMBL" id="NVUL01000088">
    <property type="protein sequence ID" value="PCI74925.1"/>
    <property type="molecule type" value="Genomic_DNA"/>
</dbReference>
<dbReference type="PANTHER" id="PTHR43798">
    <property type="entry name" value="MONOACYLGLYCEROL LIPASE"/>
    <property type="match status" value="1"/>
</dbReference>